<gene>
    <name evidence="3" type="ORF">GTW09_15795</name>
</gene>
<dbReference type="PANTHER" id="PTHR43031">
    <property type="entry name" value="FAD-DEPENDENT OXIDOREDUCTASE"/>
    <property type="match status" value="1"/>
</dbReference>
<dbReference type="InterPro" id="IPR036873">
    <property type="entry name" value="Rhodanese-like_dom_sf"/>
</dbReference>
<name>A0A6L9MYF0_9ALTE</name>
<dbReference type="AlphaFoldDB" id="A0A6L9MYF0"/>
<dbReference type="Proteomes" id="UP000478837">
    <property type="component" value="Unassembled WGS sequence"/>
</dbReference>
<dbReference type="PANTHER" id="PTHR43031:SF18">
    <property type="entry name" value="RHODANESE-RELATED SULFURTRANSFERASES"/>
    <property type="match status" value="1"/>
</dbReference>
<sequence length="142" mass="15451">MDQLIEFASNNIVLAGVWVALVGMLIFSYVSGLTSSVKELSTHEATLLINKEDAVVFDMRAAKDFNAGHILGARQIKPEELREKNFKKLENSKDKPIIVVCAMGNQARGTASAMQKDGFANVNVLKGGMNAWQSANLPVSKK</sequence>
<dbReference type="SMART" id="SM00450">
    <property type="entry name" value="RHOD"/>
    <property type="match status" value="1"/>
</dbReference>
<dbReference type="CDD" id="cd00158">
    <property type="entry name" value="RHOD"/>
    <property type="match status" value="1"/>
</dbReference>
<dbReference type="RefSeq" id="WP_071978497.1">
    <property type="nucleotide sequence ID" value="NZ_JAAAWP010000012.1"/>
</dbReference>
<dbReference type="PROSITE" id="PS50206">
    <property type="entry name" value="RHODANESE_3"/>
    <property type="match status" value="1"/>
</dbReference>
<comment type="caution">
    <text evidence="3">The sequence shown here is derived from an EMBL/GenBank/DDBJ whole genome shotgun (WGS) entry which is preliminary data.</text>
</comment>
<dbReference type="EMBL" id="JAAAWP010000012">
    <property type="protein sequence ID" value="NDW22983.1"/>
    <property type="molecule type" value="Genomic_DNA"/>
</dbReference>
<proteinExistence type="predicted"/>
<evidence type="ECO:0000313" key="3">
    <source>
        <dbReference type="EMBL" id="NDW22983.1"/>
    </source>
</evidence>
<keyword evidence="1" id="KW-1133">Transmembrane helix</keyword>
<keyword evidence="1" id="KW-0812">Transmembrane</keyword>
<organism evidence="3 4">
    <name type="scientific">Alteromonas hispanica</name>
    <dbReference type="NCBI Taxonomy" id="315421"/>
    <lineage>
        <taxon>Bacteria</taxon>
        <taxon>Pseudomonadati</taxon>
        <taxon>Pseudomonadota</taxon>
        <taxon>Gammaproteobacteria</taxon>
        <taxon>Alteromonadales</taxon>
        <taxon>Alteromonadaceae</taxon>
        <taxon>Alteromonas/Salinimonas group</taxon>
        <taxon>Alteromonas</taxon>
    </lineage>
</organism>
<evidence type="ECO:0000256" key="1">
    <source>
        <dbReference type="SAM" id="Phobius"/>
    </source>
</evidence>
<dbReference type="InterPro" id="IPR001763">
    <property type="entry name" value="Rhodanese-like_dom"/>
</dbReference>
<dbReference type="Pfam" id="PF00581">
    <property type="entry name" value="Rhodanese"/>
    <property type="match status" value="1"/>
</dbReference>
<dbReference type="InterPro" id="IPR050229">
    <property type="entry name" value="GlpE_sulfurtransferase"/>
</dbReference>
<keyword evidence="4" id="KW-1185">Reference proteome</keyword>
<evidence type="ECO:0000313" key="4">
    <source>
        <dbReference type="Proteomes" id="UP000478837"/>
    </source>
</evidence>
<reference evidence="3 4" key="1">
    <citation type="submission" date="2020-01" db="EMBL/GenBank/DDBJ databases">
        <title>Genomes of bacteria type strains.</title>
        <authorList>
            <person name="Chen J."/>
            <person name="Zhu S."/>
            <person name="Yang J."/>
        </authorList>
    </citation>
    <scope>NUCLEOTIDE SEQUENCE [LARGE SCALE GENOMIC DNA]</scope>
    <source>
        <strain evidence="3 4">LMG 22958</strain>
    </source>
</reference>
<accession>A0A6L9MYF0</accession>
<evidence type="ECO:0000259" key="2">
    <source>
        <dbReference type="PROSITE" id="PS50206"/>
    </source>
</evidence>
<keyword evidence="1" id="KW-0472">Membrane</keyword>
<feature type="transmembrane region" description="Helical" evidence="1">
    <location>
        <begin position="12"/>
        <end position="30"/>
    </location>
</feature>
<dbReference type="Gene3D" id="3.40.250.10">
    <property type="entry name" value="Rhodanese-like domain"/>
    <property type="match status" value="1"/>
</dbReference>
<dbReference type="SUPFAM" id="SSF52821">
    <property type="entry name" value="Rhodanese/Cell cycle control phosphatase"/>
    <property type="match status" value="1"/>
</dbReference>
<feature type="domain" description="Rhodanese" evidence="2">
    <location>
        <begin position="50"/>
        <end position="141"/>
    </location>
</feature>
<protein>
    <submittedName>
        <fullName evidence="3">Rhodanese-like domain-containing protein</fullName>
    </submittedName>
</protein>